<keyword evidence="3" id="KW-1185">Reference proteome</keyword>
<dbReference type="InterPro" id="IPR027417">
    <property type="entry name" value="P-loop_NTPase"/>
</dbReference>
<dbReference type="OrthoDB" id="9106131at2"/>
<gene>
    <name evidence="2" type="ORF">HDG40_006312</name>
</gene>
<evidence type="ECO:0000313" key="2">
    <source>
        <dbReference type="EMBL" id="MBB5428126.1"/>
    </source>
</evidence>
<organism evidence="2 3">
    <name type="scientific">Paraburkholderia atlantica</name>
    <dbReference type="NCBI Taxonomy" id="2654982"/>
    <lineage>
        <taxon>Bacteria</taxon>
        <taxon>Pseudomonadati</taxon>
        <taxon>Pseudomonadota</taxon>
        <taxon>Betaproteobacteria</taxon>
        <taxon>Burkholderiales</taxon>
        <taxon>Burkholderiaceae</taxon>
        <taxon>Paraburkholderia</taxon>
    </lineage>
</organism>
<dbReference type="Pfam" id="PF00685">
    <property type="entry name" value="Sulfotransfer_1"/>
    <property type="match status" value="1"/>
</dbReference>
<feature type="domain" description="Sulfotransferase" evidence="1">
    <location>
        <begin position="4"/>
        <end position="143"/>
    </location>
</feature>
<dbReference type="Proteomes" id="UP000592780">
    <property type="component" value="Unassembled WGS sequence"/>
</dbReference>
<dbReference type="InterPro" id="IPR000863">
    <property type="entry name" value="Sulfotransferase_dom"/>
</dbReference>
<sequence length="306" mass="36063">MAIDNIFIAGMDKCGTTALSEWMVVNDLAEDRVPGVKEPALYVNDEPHPGKYRIPTGRPLLDATVAYSRTADYIRLLPDHKTKIVICWRNQLDRSWSLYKMLKVYDKSGAEFDSYFLTPLEKRGAKDLKRETFFEAIEGYFPRRLNGVFKRYIEKEMDHIRTHSFMERVEYEMGFHLSRQQWPFCSVLNGGFYYRPIRMLLEKYMPQDIAVISVNQLADPDRRRHFVREVFEKDVETLDVPLSFSNENIEVEESKPDFHDSRFDTLRACFRYDLEQARELVRTTLFGDSLLDHAGLDRYFPEGQHK</sequence>
<dbReference type="RefSeq" id="WP_018432483.1">
    <property type="nucleotide sequence ID" value="NZ_JACHDD010000011.1"/>
</dbReference>
<evidence type="ECO:0000313" key="3">
    <source>
        <dbReference type="Proteomes" id="UP000592780"/>
    </source>
</evidence>
<dbReference type="EMBL" id="JACHDD010000011">
    <property type="protein sequence ID" value="MBB5428126.1"/>
    <property type="molecule type" value="Genomic_DNA"/>
</dbReference>
<accession>A0A7W8V9F3</accession>
<comment type="caution">
    <text evidence="2">The sequence shown here is derived from an EMBL/GenBank/DDBJ whole genome shotgun (WGS) entry which is preliminary data.</text>
</comment>
<reference evidence="2 3" key="1">
    <citation type="submission" date="2020-08" db="EMBL/GenBank/DDBJ databases">
        <title>Genomic Encyclopedia of Type Strains, Phase IV (KMG-V): Genome sequencing to study the core and pangenomes of soil and plant-associated prokaryotes.</title>
        <authorList>
            <person name="Whitman W."/>
        </authorList>
    </citation>
    <scope>NUCLEOTIDE SEQUENCE [LARGE SCALE GENOMIC DNA]</scope>
    <source>
        <strain evidence="2 3">JPY158</strain>
    </source>
</reference>
<dbReference type="SUPFAM" id="SSF52540">
    <property type="entry name" value="P-loop containing nucleoside triphosphate hydrolases"/>
    <property type="match status" value="1"/>
</dbReference>
<name>A0A7W8V9F3_PARAM</name>
<dbReference type="AlphaFoldDB" id="A0A7W8V9F3"/>
<evidence type="ECO:0000259" key="1">
    <source>
        <dbReference type="Pfam" id="PF00685"/>
    </source>
</evidence>
<dbReference type="GO" id="GO:0008146">
    <property type="term" value="F:sulfotransferase activity"/>
    <property type="evidence" value="ECO:0007669"/>
    <property type="project" value="InterPro"/>
</dbReference>
<proteinExistence type="predicted"/>
<dbReference type="Gene3D" id="3.40.50.300">
    <property type="entry name" value="P-loop containing nucleotide triphosphate hydrolases"/>
    <property type="match status" value="1"/>
</dbReference>
<protein>
    <recommendedName>
        <fullName evidence="1">Sulfotransferase domain-containing protein</fullName>
    </recommendedName>
</protein>